<evidence type="ECO:0000256" key="11">
    <source>
        <dbReference type="HAMAP-Rule" id="MF_00123"/>
    </source>
</evidence>
<dbReference type="InterPro" id="IPR008909">
    <property type="entry name" value="DALR_anticod-bd"/>
</dbReference>
<evidence type="ECO:0000256" key="2">
    <source>
        <dbReference type="ARBA" id="ARBA00005594"/>
    </source>
</evidence>
<dbReference type="GO" id="GO:0004814">
    <property type="term" value="F:arginine-tRNA ligase activity"/>
    <property type="evidence" value="ECO:0007669"/>
    <property type="project" value="UniProtKB-UniRule"/>
</dbReference>
<dbReference type="RefSeq" id="WP_133979402.1">
    <property type="nucleotide sequence ID" value="NZ_SOCE01000001.1"/>
</dbReference>
<protein>
    <recommendedName>
        <fullName evidence="11">Arginine--tRNA ligase</fullName>
        <ecNumber evidence="11">6.1.1.19</ecNumber>
    </recommendedName>
    <alternativeName>
        <fullName evidence="11">Arginyl-tRNA synthetase</fullName>
        <shortName evidence="11">ArgRS</shortName>
    </alternativeName>
</protein>
<name>A0A4R7TC85_9ACTN</name>
<dbReference type="NCBIfam" id="TIGR00456">
    <property type="entry name" value="argS"/>
    <property type="match status" value="1"/>
</dbReference>
<gene>
    <name evidence="11" type="primary">argS</name>
    <name evidence="16" type="ORF">EV138_2873</name>
</gene>
<evidence type="ECO:0000256" key="3">
    <source>
        <dbReference type="ARBA" id="ARBA00011245"/>
    </source>
</evidence>
<dbReference type="AlphaFoldDB" id="A0A4R7TC85"/>
<accession>A0A4R7TC85</accession>
<evidence type="ECO:0000256" key="10">
    <source>
        <dbReference type="ARBA" id="ARBA00049339"/>
    </source>
</evidence>
<feature type="domain" description="Arginyl tRNA synthetase N-terminal" evidence="15">
    <location>
        <begin position="6"/>
        <end position="89"/>
    </location>
</feature>
<keyword evidence="4 11" id="KW-0963">Cytoplasm</keyword>
<proteinExistence type="inferred from homology"/>
<dbReference type="Proteomes" id="UP000295151">
    <property type="component" value="Unassembled WGS sequence"/>
</dbReference>
<dbReference type="Pfam" id="PF03485">
    <property type="entry name" value="Arg_tRNA_synt_N"/>
    <property type="match status" value="1"/>
</dbReference>
<dbReference type="PROSITE" id="PS00178">
    <property type="entry name" value="AA_TRNA_LIGASE_I"/>
    <property type="match status" value="1"/>
</dbReference>
<dbReference type="SMART" id="SM01016">
    <property type="entry name" value="Arg_tRNA_synt_N"/>
    <property type="match status" value="1"/>
</dbReference>
<sequence length="568" mass="60665">MSSLLPVLALRLSAAAGTAFGTAYAELDPELRAATKPEFGHFQTSLALRLAKSLGLPPRVIAERLVAAADLDDLCSLSIAGPGFVNLTVHPPALADAVNSLPGRLPARGQRVVVDYSQPNVAKQMHVGHLRSTVIGDALCNVLAYVGYEVVRQNHVGDWGTQFGMMVEQVLFEQLGVESLDIEGLQQLYQRGRKHFDTEPAFADRSRARVVLLQSGDAETLAIWAQMVEVSLVEFDRLYAVLGSPLTRADVVGESAYNDDLPVIVDELAAAGLLTESEGAQCAFLPGFVGRDGSPLPVIVRKSDGGFGYSATDLAAVRHRVSDLHADRIIYVVDHRQALHFQQIFALARTAGWLPETVPAEHVAFGTVLGPDGKPFKTRDGGTVRLAALLADAVARASALLAGRDDALSEPERLAIAEAVGIGAVKYADLASDRINDYVFDLDRMVAMAGNTGPYLQYAHARLTRLLEKAGEAPGRVTQLTEPAEQRLALLLTGFGDTVVQVASSLQPHKLCTYLYDVASALSAFYETCPVLTSAGEQRASRLGLCAATRTVLHDGLGLLGITAPDSM</sequence>
<dbReference type="PANTHER" id="PTHR11956:SF5">
    <property type="entry name" value="ARGININE--TRNA LIGASE, CYTOPLASMIC"/>
    <property type="match status" value="1"/>
</dbReference>
<evidence type="ECO:0000256" key="5">
    <source>
        <dbReference type="ARBA" id="ARBA00022598"/>
    </source>
</evidence>
<dbReference type="InterPro" id="IPR005148">
    <property type="entry name" value="Arg-tRNA-synth_N"/>
</dbReference>
<dbReference type="Gene3D" id="1.10.730.10">
    <property type="entry name" value="Isoleucyl-tRNA Synthetase, Domain 1"/>
    <property type="match status" value="1"/>
</dbReference>
<dbReference type="Gene3D" id="3.40.50.620">
    <property type="entry name" value="HUPs"/>
    <property type="match status" value="1"/>
</dbReference>
<dbReference type="Gene3D" id="3.30.1360.70">
    <property type="entry name" value="Arginyl tRNA synthetase N-terminal domain"/>
    <property type="match status" value="1"/>
</dbReference>
<dbReference type="SUPFAM" id="SSF52374">
    <property type="entry name" value="Nucleotidylyl transferase"/>
    <property type="match status" value="1"/>
</dbReference>
<dbReference type="OrthoDB" id="9803211at2"/>
<comment type="subcellular location">
    <subcellularLocation>
        <location evidence="1 11">Cytoplasm</location>
    </subcellularLocation>
</comment>
<dbReference type="EMBL" id="SOCE01000001">
    <property type="protein sequence ID" value="TDU89309.1"/>
    <property type="molecule type" value="Genomic_DNA"/>
</dbReference>
<dbReference type="InterPro" id="IPR001278">
    <property type="entry name" value="Arg-tRNA-ligase"/>
</dbReference>
<evidence type="ECO:0000313" key="17">
    <source>
        <dbReference type="Proteomes" id="UP000295151"/>
    </source>
</evidence>
<dbReference type="GO" id="GO:0006420">
    <property type="term" value="P:arginyl-tRNA aminoacylation"/>
    <property type="evidence" value="ECO:0007669"/>
    <property type="project" value="UniProtKB-UniRule"/>
</dbReference>
<organism evidence="16 17">
    <name type="scientific">Kribbella voronezhensis</name>
    <dbReference type="NCBI Taxonomy" id="2512212"/>
    <lineage>
        <taxon>Bacteria</taxon>
        <taxon>Bacillati</taxon>
        <taxon>Actinomycetota</taxon>
        <taxon>Actinomycetes</taxon>
        <taxon>Propionibacteriales</taxon>
        <taxon>Kribbellaceae</taxon>
        <taxon>Kribbella</taxon>
    </lineage>
</organism>
<dbReference type="EC" id="6.1.1.19" evidence="11"/>
<dbReference type="InterPro" id="IPR009080">
    <property type="entry name" value="tRNAsynth_Ia_anticodon-bd"/>
</dbReference>
<evidence type="ECO:0000256" key="12">
    <source>
        <dbReference type="RuleBase" id="RU363038"/>
    </source>
</evidence>
<comment type="similarity">
    <text evidence="2 11 12">Belongs to the class-I aminoacyl-tRNA synthetase family.</text>
</comment>
<evidence type="ECO:0000256" key="9">
    <source>
        <dbReference type="ARBA" id="ARBA00023146"/>
    </source>
</evidence>
<dbReference type="GO" id="GO:0005524">
    <property type="term" value="F:ATP binding"/>
    <property type="evidence" value="ECO:0007669"/>
    <property type="project" value="UniProtKB-UniRule"/>
</dbReference>
<keyword evidence="5 11" id="KW-0436">Ligase</keyword>
<dbReference type="SUPFAM" id="SSF55190">
    <property type="entry name" value="Arginyl-tRNA synthetase (ArgRS), N-terminal 'additional' domain"/>
    <property type="match status" value="1"/>
</dbReference>
<evidence type="ECO:0000313" key="16">
    <source>
        <dbReference type="EMBL" id="TDU89309.1"/>
    </source>
</evidence>
<dbReference type="PANTHER" id="PTHR11956">
    <property type="entry name" value="ARGINYL-TRNA SYNTHETASE"/>
    <property type="match status" value="1"/>
</dbReference>
<dbReference type="InterPro" id="IPR001412">
    <property type="entry name" value="aa-tRNA-synth_I_CS"/>
</dbReference>
<feature type="short sequence motif" description="'HIGH' region" evidence="11">
    <location>
        <begin position="119"/>
        <end position="129"/>
    </location>
</feature>
<keyword evidence="7 11" id="KW-0067">ATP-binding</keyword>
<comment type="caution">
    <text evidence="16">The sequence shown here is derived from an EMBL/GenBank/DDBJ whole genome shotgun (WGS) entry which is preliminary data.</text>
</comment>
<feature type="chain" id="PRO_5020462555" description="Arginine--tRNA ligase" evidence="13">
    <location>
        <begin position="26"/>
        <end position="568"/>
    </location>
</feature>
<evidence type="ECO:0000256" key="13">
    <source>
        <dbReference type="SAM" id="SignalP"/>
    </source>
</evidence>
<dbReference type="PRINTS" id="PR01038">
    <property type="entry name" value="TRNASYNTHARG"/>
</dbReference>
<dbReference type="CDD" id="cd07956">
    <property type="entry name" value="Anticodon_Ia_Arg"/>
    <property type="match status" value="1"/>
</dbReference>
<evidence type="ECO:0000259" key="15">
    <source>
        <dbReference type="SMART" id="SM01016"/>
    </source>
</evidence>
<evidence type="ECO:0000256" key="6">
    <source>
        <dbReference type="ARBA" id="ARBA00022741"/>
    </source>
</evidence>
<evidence type="ECO:0000256" key="4">
    <source>
        <dbReference type="ARBA" id="ARBA00022490"/>
    </source>
</evidence>
<evidence type="ECO:0000256" key="8">
    <source>
        <dbReference type="ARBA" id="ARBA00022917"/>
    </source>
</evidence>
<dbReference type="SMART" id="SM00836">
    <property type="entry name" value="DALR_1"/>
    <property type="match status" value="1"/>
</dbReference>
<feature type="signal peptide" evidence="13">
    <location>
        <begin position="1"/>
        <end position="25"/>
    </location>
</feature>
<dbReference type="GO" id="GO:0005737">
    <property type="term" value="C:cytoplasm"/>
    <property type="evidence" value="ECO:0007669"/>
    <property type="project" value="UniProtKB-SubCell"/>
</dbReference>
<dbReference type="Pfam" id="PF05746">
    <property type="entry name" value="DALR_1"/>
    <property type="match status" value="1"/>
</dbReference>
<keyword evidence="13" id="KW-0732">Signal</keyword>
<dbReference type="InterPro" id="IPR014729">
    <property type="entry name" value="Rossmann-like_a/b/a_fold"/>
</dbReference>
<dbReference type="FunFam" id="1.10.730.10:FF:000006">
    <property type="entry name" value="Arginyl-tRNA synthetase 2, mitochondrial"/>
    <property type="match status" value="1"/>
</dbReference>
<keyword evidence="6 11" id="KW-0547">Nucleotide-binding</keyword>
<dbReference type="FunFam" id="3.40.50.620:FF:000116">
    <property type="entry name" value="Arginine--tRNA ligase"/>
    <property type="match status" value="1"/>
</dbReference>
<dbReference type="HAMAP" id="MF_00123">
    <property type="entry name" value="Arg_tRNA_synth"/>
    <property type="match status" value="1"/>
</dbReference>
<keyword evidence="9 11" id="KW-0030">Aminoacyl-tRNA synthetase</keyword>
<evidence type="ECO:0000259" key="14">
    <source>
        <dbReference type="SMART" id="SM00836"/>
    </source>
</evidence>
<keyword evidence="8 11" id="KW-0648">Protein biosynthesis</keyword>
<dbReference type="InterPro" id="IPR035684">
    <property type="entry name" value="ArgRS_core"/>
</dbReference>
<evidence type="ECO:0000256" key="7">
    <source>
        <dbReference type="ARBA" id="ARBA00022840"/>
    </source>
</evidence>
<evidence type="ECO:0000256" key="1">
    <source>
        <dbReference type="ARBA" id="ARBA00004496"/>
    </source>
</evidence>
<keyword evidence="17" id="KW-1185">Reference proteome</keyword>
<dbReference type="InterPro" id="IPR036695">
    <property type="entry name" value="Arg-tRNA-synth_N_sf"/>
</dbReference>
<dbReference type="SUPFAM" id="SSF47323">
    <property type="entry name" value="Anticodon-binding domain of a subclass of class I aminoacyl-tRNA synthetases"/>
    <property type="match status" value="1"/>
</dbReference>
<comment type="catalytic activity">
    <reaction evidence="10 11">
        <text>tRNA(Arg) + L-arginine + ATP = L-arginyl-tRNA(Arg) + AMP + diphosphate</text>
        <dbReference type="Rhea" id="RHEA:20301"/>
        <dbReference type="Rhea" id="RHEA-COMP:9658"/>
        <dbReference type="Rhea" id="RHEA-COMP:9673"/>
        <dbReference type="ChEBI" id="CHEBI:30616"/>
        <dbReference type="ChEBI" id="CHEBI:32682"/>
        <dbReference type="ChEBI" id="CHEBI:33019"/>
        <dbReference type="ChEBI" id="CHEBI:78442"/>
        <dbReference type="ChEBI" id="CHEBI:78513"/>
        <dbReference type="ChEBI" id="CHEBI:456215"/>
        <dbReference type="EC" id="6.1.1.19"/>
    </reaction>
</comment>
<dbReference type="Pfam" id="PF00750">
    <property type="entry name" value="tRNA-synt_1d"/>
    <property type="match status" value="1"/>
</dbReference>
<reference evidence="16 17" key="1">
    <citation type="submission" date="2019-03" db="EMBL/GenBank/DDBJ databases">
        <title>Genomic Encyclopedia of Type Strains, Phase III (KMG-III): the genomes of soil and plant-associated and newly described type strains.</title>
        <authorList>
            <person name="Whitman W."/>
        </authorList>
    </citation>
    <scope>NUCLEOTIDE SEQUENCE [LARGE SCALE GENOMIC DNA]</scope>
    <source>
        <strain evidence="16 17">VKM Ac-2575</strain>
    </source>
</reference>
<feature type="domain" description="DALR anticodon binding" evidence="14">
    <location>
        <begin position="456"/>
        <end position="568"/>
    </location>
</feature>
<comment type="subunit">
    <text evidence="3 11">Monomer.</text>
</comment>
<dbReference type="CDD" id="cd00671">
    <property type="entry name" value="ArgRS_core"/>
    <property type="match status" value="1"/>
</dbReference>